<dbReference type="PROSITE" id="PS00299">
    <property type="entry name" value="UBIQUITIN_1"/>
    <property type="match status" value="1"/>
</dbReference>
<dbReference type="PANTHER" id="PTHR10666">
    <property type="entry name" value="UBIQUITIN"/>
    <property type="match status" value="1"/>
</dbReference>
<dbReference type="AlphaFoldDB" id="A0A7S3VBQ2"/>
<dbReference type="EMBL" id="HBIO01019766">
    <property type="protein sequence ID" value="CAE0470353.1"/>
    <property type="molecule type" value="Transcribed_RNA"/>
</dbReference>
<protein>
    <recommendedName>
        <fullName evidence="2">Ubiquitin-like domain-containing protein</fullName>
    </recommendedName>
</protein>
<dbReference type="InterPro" id="IPR029071">
    <property type="entry name" value="Ubiquitin-like_domsf"/>
</dbReference>
<feature type="chain" id="PRO_5031154140" description="Ubiquitin-like domain-containing protein" evidence="1">
    <location>
        <begin position="17"/>
        <end position="255"/>
    </location>
</feature>
<dbReference type="InterPro" id="IPR050158">
    <property type="entry name" value="Ubiquitin_ubiquitin-like"/>
</dbReference>
<proteinExistence type="predicted"/>
<feature type="domain" description="Ubiquitin-like" evidence="2">
    <location>
        <begin position="38"/>
        <end position="113"/>
    </location>
</feature>
<dbReference type="PROSITE" id="PS50053">
    <property type="entry name" value="UBIQUITIN_2"/>
    <property type="match status" value="1"/>
</dbReference>
<gene>
    <name evidence="3" type="ORF">CDEB00056_LOCUS15206</name>
</gene>
<sequence>MKTSFLFLSLLTSAAATSAAINQPAFGLNAALSMRGGMQLFVKTLTGKTVSIEVEEGESIEDVKAKISEKEGIPAEQQRLIFGGQQLQDAKTLQDYDVGDDSTLHLVLRLRGGLGPKQIFNKLSGRASFEVDESFVFEQIGDQVSDEDKELMNMFVEQSQDAQEKLMTEAADKASVGGAYYRICDVPTKQCDDSPLEAIEHPDRITSRKKSVFGHGGQMIRTDGTGKKTKLSKVYKRHDNRGALLKALKRMKLNA</sequence>
<evidence type="ECO:0000259" key="2">
    <source>
        <dbReference type="PROSITE" id="PS50053"/>
    </source>
</evidence>
<dbReference type="InterPro" id="IPR019954">
    <property type="entry name" value="Ubiquitin_CS"/>
</dbReference>
<accession>A0A7S3VBQ2</accession>
<dbReference type="InterPro" id="IPR000626">
    <property type="entry name" value="Ubiquitin-like_dom"/>
</dbReference>
<dbReference type="FunFam" id="3.10.20.90:FF:000160">
    <property type="entry name" value="Polyubiquitin-C"/>
    <property type="match status" value="1"/>
</dbReference>
<reference evidence="3" key="1">
    <citation type="submission" date="2021-01" db="EMBL/GenBank/DDBJ databases">
        <authorList>
            <person name="Corre E."/>
            <person name="Pelletier E."/>
            <person name="Niang G."/>
            <person name="Scheremetjew M."/>
            <person name="Finn R."/>
            <person name="Kale V."/>
            <person name="Holt S."/>
            <person name="Cochrane G."/>
            <person name="Meng A."/>
            <person name="Brown T."/>
            <person name="Cohen L."/>
        </authorList>
    </citation>
    <scope>NUCLEOTIDE SEQUENCE</scope>
    <source>
        <strain evidence="3">MM31A-1</strain>
    </source>
</reference>
<dbReference type="SUPFAM" id="SSF54236">
    <property type="entry name" value="Ubiquitin-like"/>
    <property type="match status" value="1"/>
</dbReference>
<feature type="signal peptide" evidence="1">
    <location>
        <begin position="1"/>
        <end position="16"/>
    </location>
</feature>
<keyword evidence="1" id="KW-0732">Signal</keyword>
<dbReference type="InterPro" id="IPR019956">
    <property type="entry name" value="Ubiquitin_dom"/>
</dbReference>
<name>A0A7S3VBQ2_9STRA</name>
<dbReference type="PRINTS" id="PR00348">
    <property type="entry name" value="UBIQUITIN"/>
</dbReference>
<evidence type="ECO:0000256" key="1">
    <source>
        <dbReference type="SAM" id="SignalP"/>
    </source>
</evidence>
<dbReference type="Gene3D" id="3.10.20.90">
    <property type="entry name" value="Phosphatidylinositol 3-kinase Catalytic Subunit, Chain A, domain 1"/>
    <property type="match status" value="1"/>
</dbReference>
<dbReference type="Pfam" id="PF00240">
    <property type="entry name" value="ubiquitin"/>
    <property type="match status" value="1"/>
</dbReference>
<evidence type="ECO:0000313" key="3">
    <source>
        <dbReference type="EMBL" id="CAE0470353.1"/>
    </source>
</evidence>
<organism evidence="3">
    <name type="scientific">Chaetoceros debilis</name>
    <dbReference type="NCBI Taxonomy" id="122233"/>
    <lineage>
        <taxon>Eukaryota</taxon>
        <taxon>Sar</taxon>
        <taxon>Stramenopiles</taxon>
        <taxon>Ochrophyta</taxon>
        <taxon>Bacillariophyta</taxon>
        <taxon>Coscinodiscophyceae</taxon>
        <taxon>Chaetocerotophycidae</taxon>
        <taxon>Chaetocerotales</taxon>
        <taxon>Chaetocerotaceae</taxon>
        <taxon>Chaetoceros</taxon>
    </lineage>
</organism>
<dbReference type="SMART" id="SM00213">
    <property type="entry name" value="UBQ"/>
    <property type="match status" value="1"/>
</dbReference>